<dbReference type="EMBL" id="JH688704">
    <property type="protein sequence ID" value="EJD32730.1"/>
    <property type="molecule type" value="Genomic_DNA"/>
</dbReference>
<name>J0WLR6_AURST</name>
<reference evidence="2" key="1">
    <citation type="journal article" date="2012" name="Science">
        <title>The Paleozoic origin of enzymatic lignin decomposition reconstructed from 31 fungal genomes.</title>
        <authorList>
            <person name="Floudas D."/>
            <person name="Binder M."/>
            <person name="Riley R."/>
            <person name="Barry K."/>
            <person name="Blanchette R.A."/>
            <person name="Henrissat B."/>
            <person name="Martinez A.T."/>
            <person name="Otillar R."/>
            <person name="Spatafora J.W."/>
            <person name="Yadav J.S."/>
            <person name="Aerts A."/>
            <person name="Benoit I."/>
            <person name="Boyd A."/>
            <person name="Carlson A."/>
            <person name="Copeland A."/>
            <person name="Coutinho P.M."/>
            <person name="de Vries R.P."/>
            <person name="Ferreira P."/>
            <person name="Findley K."/>
            <person name="Foster B."/>
            <person name="Gaskell J."/>
            <person name="Glotzer D."/>
            <person name="Gorecki P."/>
            <person name="Heitman J."/>
            <person name="Hesse C."/>
            <person name="Hori C."/>
            <person name="Igarashi K."/>
            <person name="Jurgens J.A."/>
            <person name="Kallen N."/>
            <person name="Kersten P."/>
            <person name="Kohler A."/>
            <person name="Kuees U."/>
            <person name="Kumar T.K.A."/>
            <person name="Kuo A."/>
            <person name="LaButti K."/>
            <person name="Larrondo L.F."/>
            <person name="Lindquist E."/>
            <person name="Ling A."/>
            <person name="Lombard V."/>
            <person name="Lucas S."/>
            <person name="Lundell T."/>
            <person name="Martin R."/>
            <person name="McLaughlin D.J."/>
            <person name="Morgenstern I."/>
            <person name="Morin E."/>
            <person name="Murat C."/>
            <person name="Nagy L.G."/>
            <person name="Nolan M."/>
            <person name="Ohm R.A."/>
            <person name="Patyshakuliyeva A."/>
            <person name="Rokas A."/>
            <person name="Ruiz-Duenas F.J."/>
            <person name="Sabat G."/>
            <person name="Salamov A."/>
            <person name="Samejima M."/>
            <person name="Schmutz J."/>
            <person name="Slot J.C."/>
            <person name="St John F."/>
            <person name="Stenlid J."/>
            <person name="Sun H."/>
            <person name="Sun S."/>
            <person name="Syed K."/>
            <person name="Tsang A."/>
            <person name="Wiebenga A."/>
            <person name="Young D."/>
            <person name="Pisabarro A."/>
            <person name="Eastwood D.C."/>
            <person name="Martin F."/>
            <person name="Cullen D."/>
            <person name="Grigoriev I.V."/>
            <person name="Hibbett D.S."/>
        </authorList>
    </citation>
    <scope>NUCLEOTIDE SEQUENCE [LARGE SCALE GENOMIC DNA]</scope>
    <source>
        <strain evidence="2">TFB10046</strain>
    </source>
</reference>
<dbReference type="AlphaFoldDB" id="J0WLR6"/>
<protein>
    <submittedName>
        <fullName evidence="1">Uncharacterized protein</fullName>
    </submittedName>
</protein>
<organism evidence="1 2">
    <name type="scientific">Auricularia subglabra (strain TFB-10046 / SS5)</name>
    <name type="common">White-rot fungus</name>
    <name type="synonym">Auricularia delicata (strain TFB10046)</name>
    <dbReference type="NCBI Taxonomy" id="717982"/>
    <lineage>
        <taxon>Eukaryota</taxon>
        <taxon>Fungi</taxon>
        <taxon>Dikarya</taxon>
        <taxon>Basidiomycota</taxon>
        <taxon>Agaricomycotina</taxon>
        <taxon>Agaricomycetes</taxon>
        <taxon>Auriculariales</taxon>
        <taxon>Auriculariaceae</taxon>
        <taxon>Auricularia</taxon>
    </lineage>
</organism>
<keyword evidence="2" id="KW-1185">Reference proteome</keyword>
<dbReference type="InParanoid" id="J0WLR6"/>
<proteinExistence type="predicted"/>
<sequence>MGVQRPQLLSASLHNRLRGRAAGHVFLAPLSLTVLLHQAVQVRAVFSVQCYSLTRPAARQIQVGTCSGDPQYREGAHIVPGAPGQMYASAVDATLACSLNNEYKDDYCKA</sequence>
<evidence type="ECO:0000313" key="2">
    <source>
        <dbReference type="Proteomes" id="UP000006514"/>
    </source>
</evidence>
<dbReference type="Proteomes" id="UP000006514">
    <property type="component" value="Unassembled WGS sequence"/>
</dbReference>
<dbReference type="KEGG" id="adl:AURDEDRAFT_117976"/>
<gene>
    <name evidence="1" type="ORF">AURDEDRAFT_117976</name>
</gene>
<evidence type="ECO:0000313" key="1">
    <source>
        <dbReference type="EMBL" id="EJD32730.1"/>
    </source>
</evidence>
<accession>J0WLR6</accession>